<evidence type="ECO:0000313" key="3">
    <source>
        <dbReference type="Proteomes" id="UP001415857"/>
    </source>
</evidence>
<dbReference type="PANTHER" id="PTHR13206">
    <property type="entry name" value="UBIQUITIN LIGASE PROTEIN PHF9 FANCONI ANEMIA GROUP L PROTEIN"/>
    <property type="match status" value="1"/>
</dbReference>
<comment type="caution">
    <text evidence="2">The sequence shown here is derived from an EMBL/GenBank/DDBJ whole genome shotgun (WGS) entry which is preliminary data.</text>
</comment>
<evidence type="ECO:0000313" key="2">
    <source>
        <dbReference type="EMBL" id="KAK9285277.1"/>
    </source>
</evidence>
<dbReference type="GO" id="GO:0006513">
    <property type="term" value="P:protein monoubiquitination"/>
    <property type="evidence" value="ECO:0007669"/>
    <property type="project" value="TreeGrafter"/>
</dbReference>
<accession>A0AAP0WZM6</accession>
<dbReference type="Pfam" id="PF18890">
    <property type="entry name" value="FANCL_d2"/>
    <property type="match status" value="1"/>
</dbReference>
<dbReference type="EMBL" id="JBBPBK010000005">
    <property type="protein sequence ID" value="KAK9285277.1"/>
    <property type="molecule type" value="Genomic_DNA"/>
</dbReference>
<reference evidence="2 3" key="1">
    <citation type="journal article" date="2024" name="Plant J.">
        <title>Genome sequences and population genomics reveal climatic adaptation and genomic divergence between two closely related sweetgum species.</title>
        <authorList>
            <person name="Xu W.Q."/>
            <person name="Ren C.Q."/>
            <person name="Zhang X.Y."/>
            <person name="Comes H.P."/>
            <person name="Liu X.H."/>
            <person name="Li Y.G."/>
            <person name="Kettle C.J."/>
            <person name="Jalonen R."/>
            <person name="Gaisberger H."/>
            <person name="Ma Y.Z."/>
            <person name="Qiu Y.X."/>
        </authorList>
    </citation>
    <scope>NUCLEOTIDE SEQUENCE [LARGE SCALE GENOMIC DNA]</scope>
    <source>
        <strain evidence="2">Hangzhou</strain>
    </source>
</reference>
<dbReference type="GO" id="GO:0043240">
    <property type="term" value="C:Fanconi anaemia nuclear complex"/>
    <property type="evidence" value="ECO:0007669"/>
    <property type="project" value="InterPro"/>
</dbReference>
<dbReference type="Proteomes" id="UP001415857">
    <property type="component" value="Unassembled WGS sequence"/>
</dbReference>
<sequence>MKFSLDCTEQTRCRELAMSSDFYRFVYSEIEEVGWENLVRLGEDLTSLSFRVLDKTGAVHILEILLDKAYPKCPPTISADVPYIFTLEWSINSRLKDVVQQFL</sequence>
<dbReference type="Gene3D" id="3.10.110.10">
    <property type="entry name" value="Ubiquitin Conjugating Enzyme"/>
    <property type="match status" value="1"/>
</dbReference>
<name>A0AAP0WZM6_LIQFO</name>
<dbReference type="GO" id="GO:0036297">
    <property type="term" value="P:interstrand cross-link repair"/>
    <property type="evidence" value="ECO:0007669"/>
    <property type="project" value="InterPro"/>
</dbReference>
<gene>
    <name evidence="2" type="ORF">L1049_024467</name>
</gene>
<organism evidence="2 3">
    <name type="scientific">Liquidambar formosana</name>
    <name type="common">Formosan gum</name>
    <dbReference type="NCBI Taxonomy" id="63359"/>
    <lineage>
        <taxon>Eukaryota</taxon>
        <taxon>Viridiplantae</taxon>
        <taxon>Streptophyta</taxon>
        <taxon>Embryophyta</taxon>
        <taxon>Tracheophyta</taxon>
        <taxon>Spermatophyta</taxon>
        <taxon>Magnoliopsida</taxon>
        <taxon>eudicotyledons</taxon>
        <taxon>Gunneridae</taxon>
        <taxon>Pentapetalae</taxon>
        <taxon>Saxifragales</taxon>
        <taxon>Altingiaceae</taxon>
        <taxon>Liquidambar</taxon>
    </lineage>
</organism>
<dbReference type="CDD" id="cd23831">
    <property type="entry name" value="DRWD-N_FANCL"/>
    <property type="match status" value="1"/>
</dbReference>
<evidence type="ECO:0000259" key="1">
    <source>
        <dbReference type="Pfam" id="PF18890"/>
    </source>
</evidence>
<feature type="domain" description="FANCL UBC-like" evidence="1">
    <location>
        <begin position="21"/>
        <end position="103"/>
    </location>
</feature>
<dbReference type="AlphaFoldDB" id="A0AAP0WZM6"/>
<dbReference type="InterPro" id="IPR043898">
    <property type="entry name" value="FANCL_d2"/>
</dbReference>
<dbReference type="InterPro" id="IPR026848">
    <property type="entry name" value="Fancl"/>
</dbReference>
<protein>
    <recommendedName>
        <fullName evidence="1">FANCL UBC-like domain-containing protein</fullName>
    </recommendedName>
</protein>
<dbReference type="PANTHER" id="PTHR13206:SF0">
    <property type="entry name" value="E3 UBIQUITIN-PROTEIN LIGASE FANCL"/>
    <property type="match status" value="1"/>
</dbReference>
<dbReference type="GO" id="GO:0061630">
    <property type="term" value="F:ubiquitin protein ligase activity"/>
    <property type="evidence" value="ECO:0007669"/>
    <property type="project" value="TreeGrafter"/>
</dbReference>
<proteinExistence type="predicted"/>
<keyword evidence="3" id="KW-1185">Reference proteome</keyword>
<dbReference type="InterPro" id="IPR016135">
    <property type="entry name" value="UBQ-conjugating_enzyme/RWD"/>
</dbReference>